<protein>
    <submittedName>
        <fullName evidence="1">Uncharacterized protein</fullName>
    </submittedName>
</protein>
<evidence type="ECO:0000313" key="1">
    <source>
        <dbReference type="EMBL" id="KAH3808702.1"/>
    </source>
</evidence>
<sequence length="127" mass="14414">MVNAIPSVMPECSHVLCAKQLKDNARHILQNDAVIKQERDEIIDDIFGQDGLITADDIICYNDKCSTIEIKLRAISTTFRDYFTTRLRPILKKKVCDPVREEVTKKNGRTTTVKLSIPFSTNSQLDS</sequence>
<reference evidence="1" key="2">
    <citation type="submission" date="2020-11" db="EMBL/GenBank/DDBJ databases">
        <authorList>
            <person name="McCartney M.A."/>
            <person name="Auch B."/>
            <person name="Kono T."/>
            <person name="Mallez S."/>
            <person name="Becker A."/>
            <person name="Gohl D.M."/>
            <person name="Silverstein K.A.T."/>
            <person name="Koren S."/>
            <person name="Bechman K.B."/>
            <person name="Herman A."/>
            <person name="Abrahante J.E."/>
            <person name="Garbe J."/>
        </authorList>
    </citation>
    <scope>NUCLEOTIDE SEQUENCE</scope>
    <source>
        <strain evidence="1">Duluth1</strain>
        <tissue evidence="1">Whole animal</tissue>
    </source>
</reference>
<dbReference type="Proteomes" id="UP000828390">
    <property type="component" value="Unassembled WGS sequence"/>
</dbReference>
<name>A0A9D4JIG4_DREPO</name>
<keyword evidence="2" id="KW-1185">Reference proteome</keyword>
<dbReference type="EMBL" id="JAIWYP010000006">
    <property type="protein sequence ID" value="KAH3808702.1"/>
    <property type="molecule type" value="Genomic_DNA"/>
</dbReference>
<evidence type="ECO:0000313" key="2">
    <source>
        <dbReference type="Proteomes" id="UP000828390"/>
    </source>
</evidence>
<gene>
    <name evidence="1" type="ORF">DPMN_137059</name>
</gene>
<comment type="caution">
    <text evidence="1">The sequence shown here is derived from an EMBL/GenBank/DDBJ whole genome shotgun (WGS) entry which is preliminary data.</text>
</comment>
<reference evidence="1" key="1">
    <citation type="journal article" date="2019" name="bioRxiv">
        <title>The Genome of the Zebra Mussel, Dreissena polymorpha: A Resource for Invasive Species Research.</title>
        <authorList>
            <person name="McCartney M.A."/>
            <person name="Auch B."/>
            <person name="Kono T."/>
            <person name="Mallez S."/>
            <person name="Zhang Y."/>
            <person name="Obille A."/>
            <person name="Becker A."/>
            <person name="Abrahante J.E."/>
            <person name="Garbe J."/>
            <person name="Badalamenti J.P."/>
            <person name="Herman A."/>
            <person name="Mangelson H."/>
            <person name="Liachko I."/>
            <person name="Sullivan S."/>
            <person name="Sone E.D."/>
            <person name="Koren S."/>
            <person name="Silverstein K.A.T."/>
            <person name="Beckman K.B."/>
            <person name="Gohl D.M."/>
        </authorList>
    </citation>
    <scope>NUCLEOTIDE SEQUENCE</scope>
    <source>
        <strain evidence="1">Duluth1</strain>
        <tissue evidence="1">Whole animal</tissue>
    </source>
</reference>
<organism evidence="1 2">
    <name type="scientific">Dreissena polymorpha</name>
    <name type="common">Zebra mussel</name>
    <name type="synonym">Mytilus polymorpha</name>
    <dbReference type="NCBI Taxonomy" id="45954"/>
    <lineage>
        <taxon>Eukaryota</taxon>
        <taxon>Metazoa</taxon>
        <taxon>Spiralia</taxon>
        <taxon>Lophotrochozoa</taxon>
        <taxon>Mollusca</taxon>
        <taxon>Bivalvia</taxon>
        <taxon>Autobranchia</taxon>
        <taxon>Heteroconchia</taxon>
        <taxon>Euheterodonta</taxon>
        <taxon>Imparidentia</taxon>
        <taxon>Neoheterodontei</taxon>
        <taxon>Myida</taxon>
        <taxon>Dreissenoidea</taxon>
        <taxon>Dreissenidae</taxon>
        <taxon>Dreissena</taxon>
    </lineage>
</organism>
<accession>A0A9D4JIG4</accession>
<proteinExistence type="predicted"/>
<dbReference type="AlphaFoldDB" id="A0A9D4JIG4"/>